<sequence>MTELRINYESLSEALIELKHLKAKGWTLYFSNDGLEIIARKRFLFHGQQ</sequence>
<name>A0ABX0KPG9_9NEIS</name>
<dbReference type="Proteomes" id="UP000712570">
    <property type="component" value="Unassembled WGS sequence"/>
</dbReference>
<evidence type="ECO:0008006" key="3">
    <source>
        <dbReference type="Google" id="ProtNLM"/>
    </source>
</evidence>
<keyword evidence="2" id="KW-1185">Reference proteome</keyword>
<protein>
    <recommendedName>
        <fullName evidence="3">DUF4177 domain-containing protein</fullName>
    </recommendedName>
</protein>
<dbReference type="EMBL" id="JAAOLX010000002">
    <property type="protein sequence ID" value="NHQ85464.1"/>
    <property type="molecule type" value="Genomic_DNA"/>
</dbReference>
<reference evidence="1 2" key="1">
    <citation type="submission" date="2020-03" db="EMBL/GenBank/DDBJ databases">
        <title>Draft genome sequence of environmentally isolated violet-colored cultures.</title>
        <authorList>
            <person name="Wilson H.S."/>
        </authorList>
    </citation>
    <scope>NUCLEOTIDE SEQUENCE [LARGE SCALE GENOMIC DNA]</scope>
    <source>
        <strain evidence="1 2">HSC-16F04</strain>
    </source>
</reference>
<proteinExistence type="predicted"/>
<accession>A0ABX0KPG9</accession>
<organism evidence="1 2">
    <name type="scientific">Iodobacter violaceini</name>
    <dbReference type="NCBI Taxonomy" id="3044271"/>
    <lineage>
        <taxon>Bacteria</taxon>
        <taxon>Pseudomonadati</taxon>
        <taxon>Pseudomonadota</taxon>
        <taxon>Betaproteobacteria</taxon>
        <taxon>Neisseriales</taxon>
        <taxon>Chitinibacteraceae</taxon>
        <taxon>Iodobacter</taxon>
    </lineage>
</organism>
<dbReference type="RefSeq" id="WP_166822838.1">
    <property type="nucleotide sequence ID" value="NZ_JAAOLX010000002.1"/>
</dbReference>
<evidence type="ECO:0000313" key="1">
    <source>
        <dbReference type="EMBL" id="NHQ85464.1"/>
    </source>
</evidence>
<evidence type="ECO:0000313" key="2">
    <source>
        <dbReference type="Proteomes" id="UP000712570"/>
    </source>
</evidence>
<gene>
    <name evidence="1" type="ORF">HA050_04960</name>
</gene>
<comment type="caution">
    <text evidence="1">The sequence shown here is derived from an EMBL/GenBank/DDBJ whole genome shotgun (WGS) entry which is preliminary data.</text>
</comment>